<sequence>MCPGYNYNEAPVMCLEGTNNAKGWGSHGKAHSNLEVGMDAYRNKRLRNNQDTDVISYKEGSKLCIDAVRESAAKNCDPECLQAQLDDHYKQCKKADGTSATLRPADGGGKFIEMTPKNTPKPTPNR</sequence>
<evidence type="ECO:0000313" key="4">
    <source>
        <dbReference type="Proteomes" id="UP001595548"/>
    </source>
</evidence>
<comment type="caution">
    <text evidence="3">The sequence shown here is derived from an EMBL/GenBank/DDBJ whole genome shotgun (WGS) entry which is preliminary data.</text>
</comment>
<name>A0ABV7HJ21_9GAMM</name>
<gene>
    <name evidence="3" type="ORF">ACFOEB_01535</name>
</gene>
<protein>
    <submittedName>
        <fullName evidence="3">HNH/endonuclease VII fold toxin-2 domain-containing protein</fullName>
    </submittedName>
</protein>
<evidence type="ECO:0000313" key="3">
    <source>
        <dbReference type="EMBL" id="MFC3153873.1"/>
    </source>
</evidence>
<dbReference type="RefSeq" id="WP_382413889.1">
    <property type="nucleotide sequence ID" value="NZ_JBHRTL010000001.1"/>
</dbReference>
<evidence type="ECO:0000256" key="1">
    <source>
        <dbReference type="SAM" id="MobiDB-lite"/>
    </source>
</evidence>
<feature type="domain" description="Tox-GHH2" evidence="2">
    <location>
        <begin position="5"/>
        <end position="88"/>
    </location>
</feature>
<dbReference type="InterPro" id="IPR028917">
    <property type="entry name" value="Tox-GHH2_domain"/>
</dbReference>
<evidence type="ECO:0000259" key="2">
    <source>
        <dbReference type="Pfam" id="PF15635"/>
    </source>
</evidence>
<dbReference type="Proteomes" id="UP001595548">
    <property type="component" value="Unassembled WGS sequence"/>
</dbReference>
<keyword evidence="4" id="KW-1185">Reference proteome</keyword>
<feature type="region of interest" description="Disordered" evidence="1">
    <location>
        <begin position="103"/>
        <end position="126"/>
    </location>
</feature>
<organism evidence="3 4">
    <name type="scientific">Gilvimarinus japonicus</name>
    <dbReference type="NCBI Taxonomy" id="1796469"/>
    <lineage>
        <taxon>Bacteria</taxon>
        <taxon>Pseudomonadati</taxon>
        <taxon>Pseudomonadota</taxon>
        <taxon>Gammaproteobacteria</taxon>
        <taxon>Cellvibrionales</taxon>
        <taxon>Cellvibrionaceae</taxon>
        <taxon>Gilvimarinus</taxon>
    </lineage>
</organism>
<dbReference type="Pfam" id="PF15635">
    <property type="entry name" value="Tox-GHH2"/>
    <property type="match status" value="1"/>
</dbReference>
<proteinExistence type="predicted"/>
<dbReference type="EMBL" id="JBHRTL010000001">
    <property type="protein sequence ID" value="MFC3153873.1"/>
    <property type="molecule type" value="Genomic_DNA"/>
</dbReference>
<reference evidence="4" key="1">
    <citation type="journal article" date="2019" name="Int. J. Syst. Evol. Microbiol.">
        <title>The Global Catalogue of Microorganisms (GCM) 10K type strain sequencing project: providing services to taxonomists for standard genome sequencing and annotation.</title>
        <authorList>
            <consortium name="The Broad Institute Genomics Platform"/>
            <consortium name="The Broad Institute Genome Sequencing Center for Infectious Disease"/>
            <person name="Wu L."/>
            <person name="Ma J."/>
        </authorList>
    </citation>
    <scope>NUCLEOTIDE SEQUENCE [LARGE SCALE GENOMIC DNA]</scope>
    <source>
        <strain evidence="4">KCTC 52141</strain>
    </source>
</reference>
<accession>A0ABV7HJ21</accession>